<keyword evidence="2" id="KW-1185">Reference proteome</keyword>
<comment type="caution">
    <text evidence="1">The sequence shown here is derived from an EMBL/GenBank/DDBJ whole genome shotgun (WGS) entry which is preliminary data.</text>
</comment>
<proteinExistence type="predicted"/>
<gene>
    <name evidence="1" type="ORF">L3081_25465</name>
</gene>
<reference evidence="1" key="1">
    <citation type="submission" date="2022-01" db="EMBL/GenBank/DDBJ databases">
        <title>Colwellia maritima, isolated from seawater.</title>
        <authorList>
            <person name="Kristyanto S."/>
            <person name="Jung J."/>
            <person name="Jeon C.O."/>
        </authorList>
    </citation>
    <scope>NUCLEOTIDE SEQUENCE</scope>
    <source>
        <strain evidence="1">MSW7</strain>
    </source>
</reference>
<organism evidence="1 2">
    <name type="scientific">Colwellia maritima</name>
    <dbReference type="NCBI Taxonomy" id="2912588"/>
    <lineage>
        <taxon>Bacteria</taxon>
        <taxon>Pseudomonadati</taxon>
        <taxon>Pseudomonadota</taxon>
        <taxon>Gammaproteobacteria</taxon>
        <taxon>Alteromonadales</taxon>
        <taxon>Colwelliaceae</taxon>
        <taxon>Colwellia</taxon>
    </lineage>
</organism>
<evidence type="ECO:0000313" key="2">
    <source>
        <dbReference type="Proteomes" id="UP001139646"/>
    </source>
</evidence>
<dbReference type="RefSeq" id="WP_242289439.1">
    <property type="nucleotide sequence ID" value="NZ_JAKKSL010000007.1"/>
</dbReference>
<sequence>MFGGTAEQSESLTIRLVAKAGSVMEMQLNRPGETIKVWKGDDAIASFDIPVKDLPPGPIWVQVTGTEVDEKLHLRRTTITVLYLV</sequence>
<dbReference type="EMBL" id="JAKKSL010000007">
    <property type="protein sequence ID" value="MCI2286165.1"/>
    <property type="molecule type" value="Genomic_DNA"/>
</dbReference>
<dbReference type="Proteomes" id="UP001139646">
    <property type="component" value="Unassembled WGS sequence"/>
</dbReference>
<evidence type="ECO:0000313" key="1">
    <source>
        <dbReference type="EMBL" id="MCI2286165.1"/>
    </source>
</evidence>
<protein>
    <submittedName>
        <fullName evidence="1">Uncharacterized protein</fullName>
    </submittedName>
</protein>
<accession>A0ABS9X7F0</accession>
<name>A0ABS9X7F0_9GAMM</name>